<dbReference type="SUPFAM" id="SSF53335">
    <property type="entry name" value="S-adenosyl-L-methionine-dependent methyltransferases"/>
    <property type="match status" value="1"/>
</dbReference>
<evidence type="ECO:0000313" key="2">
    <source>
        <dbReference type="EMBL" id="BCX48760.1"/>
    </source>
</evidence>
<organism evidence="2 3">
    <name type="scientific">Haloferula helveola</name>
    <dbReference type="NCBI Taxonomy" id="490095"/>
    <lineage>
        <taxon>Bacteria</taxon>
        <taxon>Pseudomonadati</taxon>
        <taxon>Verrucomicrobiota</taxon>
        <taxon>Verrucomicrobiia</taxon>
        <taxon>Verrucomicrobiales</taxon>
        <taxon>Verrucomicrobiaceae</taxon>
        <taxon>Haloferula</taxon>
    </lineage>
</organism>
<evidence type="ECO:0008006" key="4">
    <source>
        <dbReference type="Google" id="ProtNLM"/>
    </source>
</evidence>
<dbReference type="Gene3D" id="3.40.50.150">
    <property type="entry name" value="Vaccinia Virus protein VP39"/>
    <property type="match status" value="1"/>
</dbReference>
<dbReference type="PANTHER" id="PTHR43317:SF3">
    <property type="entry name" value="BLR2883 PROTEIN"/>
    <property type="match status" value="1"/>
</dbReference>
<dbReference type="Pfam" id="PF01564">
    <property type="entry name" value="Spermine_synth"/>
    <property type="match status" value="1"/>
</dbReference>
<dbReference type="PANTHER" id="PTHR43317">
    <property type="entry name" value="THERMOSPERMINE SYNTHASE ACAULIS5"/>
    <property type="match status" value="1"/>
</dbReference>
<keyword evidence="3" id="KW-1185">Reference proteome</keyword>
<dbReference type="Proteomes" id="UP001374893">
    <property type="component" value="Chromosome"/>
</dbReference>
<gene>
    <name evidence="2" type="ORF">HAHE_26680</name>
</gene>
<dbReference type="InterPro" id="IPR029063">
    <property type="entry name" value="SAM-dependent_MTases_sf"/>
</dbReference>
<dbReference type="RefSeq" id="WP_338685112.1">
    <property type="nucleotide sequence ID" value="NZ_AP024702.1"/>
</dbReference>
<proteinExistence type="predicted"/>
<sequence length="220" mass="24056">MKPTTTLASCRSPDGSPMVLQEHDGDHFLKIGGVTLMSTIATASEERMAELACERKPRRVLIGGLGFGFTLRRVLEIGGPDVCVTVAELLPEVVEWNREHLGEVNGALLDDPRVEVRVGDVAECIDRASGGGFDAILLDVDNGPDGLVQGDNDKLYGRDGLRRVKSALASRGRVVFWSANRDKAFARELGRHFRRVDSVGAKAYPQAKRFTHTLFVADRD</sequence>
<evidence type="ECO:0000313" key="3">
    <source>
        <dbReference type="Proteomes" id="UP001374893"/>
    </source>
</evidence>
<reference evidence="2 3" key="1">
    <citation type="submission" date="2021-06" db="EMBL/GenBank/DDBJ databases">
        <title>Complete genome of Haloferula helveola possessing various polysaccharide degrading enzymes.</title>
        <authorList>
            <person name="Takami H."/>
            <person name="Huang C."/>
            <person name="Hamasaki K."/>
        </authorList>
    </citation>
    <scope>NUCLEOTIDE SEQUENCE [LARGE SCALE GENOMIC DNA]</scope>
    <source>
        <strain evidence="2 3">CN-1</strain>
    </source>
</reference>
<protein>
    <recommendedName>
        <fullName evidence="4">Spermine/spermidine synthase</fullName>
    </recommendedName>
</protein>
<accession>A0ABM7RH48</accession>
<dbReference type="EMBL" id="AP024702">
    <property type="protein sequence ID" value="BCX48760.1"/>
    <property type="molecule type" value="Genomic_DNA"/>
</dbReference>
<evidence type="ECO:0000256" key="1">
    <source>
        <dbReference type="ARBA" id="ARBA00023115"/>
    </source>
</evidence>
<keyword evidence="1" id="KW-0620">Polyamine biosynthesis</keyword>
<name>A0ABM7RH48_9BACT</name>